<keyword evidence="1" id="KW-0812">Transmembrane</keyword>
<sequence length="91" mass="9980">MARFASSDDTSFVLMVLASLVNFLLLFCGCDVSGGPSQKIWVARPKNFGDLVIVEKEKSKKWSGSITAKGGETSVNIIRLFFFNDDEIVSV</sequence>
<gene>
    <name evidence="2" type="ORF">AYI68_g4198</name>
</gene>
<proteinExistence type="predicted"/>
<dbReference type="PROSITE" id="PS51257">
    <property type="entry name" value="PROKAR_LIPOPROTEIN"/>
    <property type="match status" value="1"/>
</dbReference>
<feature type="transmembrane region" description="Helical" evidence="1">
    <location>
        <begin position="12"/>
        <end position="30"/>
    </location>
</feature>
<evidence type="ECO:0000256" key="1">
    <source>
        <dbReference type="SAM" id="Phobius"/>
    </source>
</evidence>
<accession>A0A1R0GXS7</accession>
<keyword evidence="3" id="KW-1185">Reference proteome</keyword>
<comment type="caution">
    <text evidence="2">The sequence shown here is derived from an EMBL/GenBank/DDBJ whole genome shotgun (WGS) entry which is preliminary data.</text>
</comment>
<name>A0A1R0GXS7_9FUNG</name>
<organism evidence="2 3">
    <name type="scientific">Smittium mucronatum</name>
    <dbReference type="NCBI Taxonomy" id="133383"/>
    <lineage>
        <taxon>Eukaryota</taxon>
        <taxon>Fungi</taxon>
        <taxon>Fungi incertae sedis</taxon>
        <taxon>Zoopagomycota</taxon>
        <taxon>Kickxellomycotina</taxon>
        <taxon>Harpellomycetes</taxon>
        <taxon>Harpellales</taxon>
        <taxon>Legeriomycetaceae</taxon>
        <taxon>Smittium</taxon>
    </lineage>
</organism>
<evidence type="ECO:0000313" key="2">
    <source>
        <dbReference type="EMBL" id="OLY81689.1"/>
    </source>
</evidence>
<dbReference type="Proteomes" id="UP000187455">
    <property type="component" value="Unassembled WGS sequence"/>
</dbReference>
<evidence type="ECO:0000313" key="3">
    <source>
        <dbReference type="Proteomes" id="UP000187455"/>
    </source>
</evidence>
<keyword evidence="1" id="KW-0472">Membrane</keyword>
<dbReference type="EMBL" id="LSSL01002251">
    <property type="protein sequence ID" value="OLY81689.1"/>
    <property type="molecule type" value="Genomic_DNA"/>
</dbReference>
<reference evidence="2 3" key="1">
    <citation type="journal article" date="2016" name="Mol. Biol. Evol.">
        <title>Genome-Wide Survey of Gut Fungi (Harpellales) Reveals the First Horizontally Transferred Ubiquitin Gene from a Mosquito Host.</title>
        <authorList>
            <person name="Wang Y."/>
            <person name="White M.M."/>
            <person name="Kvist S."/>
            <person name="Moncalvo J.M."/>
        </authorList>
    </citation>
    <scope>NUCLEOTIDE SEQUENCE [LARGE SCALE GENOMIC DNA]</scope>
    <source>
        <strain evidence="2 3">ALG-7-W6</strain>
    </source>
</reference>
<dbReference type="AlphaFoldDB" id="A0A1R0GXS7"/>
<keyword evidence="1" id="KW-1133">Transmembrane helix</keyword>
<protein>
    <submittedName>
        <fullName evidence="2">Uncharacterized protein</fullName>
    </submittedName>
</protein>